<reference evidence="2 3" key="1">
    <citation type="submission" date="2023-12" db="EMBL/GenBank/DDBJ databases">
        <title>Novel species of the genus Arcicella isolated from rivers.</title>
        <authorList>
            <person name="Lu H."/>
        </authorList>
    </citation>
    <scope>NUCLEOTIDE SEQUENCE [LARGE SCALE GENOMIC DNA]</scope>
    <source>
        <strain evidence="2 3">KCTC 23307</strain>
    </source>
</reference>
<organism evidence="2 3">
    <name type="scientific">Arcicella rigui</name>
    <dbReference type="NCBI Taxonomy" id="797020"/>
    <lineage>
        <taxon>Bacteria</taxon>
        <taxon>Pseudomonadati</taxon>
        <taxon>Bacteroidota</taxon>
        <taxon>Cytophagia</taxon>
        <taxon>Cytophagales</taxon>
        <taxon>Flectobacillaceae</taxon>
        <taxon>Arcicella</taxon>
    </lineage>
</organism>
<dbReference type="Gene3D" id="1.10.287.130">
    <property type="match status" value="1"/>
</dbReference>
<feature type="coiled-coil region" evidence="1">
    <location>
        <begin position="127"/>
        <end position="154"/>
    </location>
</feature>
<keyword evidence="3" id="KW-1185">Reference proteome</keyword>
<comment type="caution">
    <text evidence="2">The sequence shown here is derived from an EMBL/GenBank/DDBJ whole genome shotgun (WGS) entry which is preliminary data.</text>
</comment>
<accession>A0ABU5QFJ0</accession>
<evidence type="ECO:0008006" key="4">
    <source>
        <dbReference type="Google" id="ProtNLM"/>
    </source>
</evidence>
<dbReference type="SUPFAM" id="SSF47384">
    <property type="entry name" value="Homodimeric domain of signal transducing histidine kinase"/>
    <property type="match status" value="1"/>
</dbReference>
<dbReference type="RefSeq" id="WP_323298464.1">
    <property type="nucleotide sequence ID" value="NZ_JAYFUM010000026.1"/>
</dbReference>
<evidence type="ECO:0000256" key="1">
    <source>
        <dbReference type="SAM" id="Coils"/>
    </source>
</evidence>
<dbReference type="InterPro" id="IPR029151">
    <property type="entry name" value="Sensor-like_sf"/>
</dbReference>
<sequence length="270" mass="31508">MPQEKLSKTQVPHPVEDYMYAINANYEFIFFSKSFAELYKSIHSEYPELHKKSLIFSNPIKDVELLSLSSRLKKSFKKALNGKSFQLMKKINTKVFTEFYYPIFDSTNKVVGCVVLGNQLIEHNKSNTELQKIVVELNKELKKEKEKNQTYSKLVNMTYHEIKTPIFSILSTLETVDAYISNQQNDSLNFISKKMRVIQSETNRIANMINHELSIDNSIFLKRNIIKEEVDLLKLIEAIIERQNRLQKDNRKVELSVIGEKKKSLPIHSI</sequence>
<dbReference type="InterPro" id="IPR036097">
    <property type="entry name" value="HisK_dim/P_sf"/>
</dbReference>
<proteinExistence type="predicted"/>
<gene>
    <name evidence="2" type="ORF">VB248_19290</name>
</gene>
<dbReference type="SUPFAM" id="SSF103190">
    <property type="entry name" value="Sensory domain-like"/>
    <property type="match status" value="1"/>
</dbReference>
<dbReference type="Proteomes" id="UP001302949">
    <property type="component" value="Unassembled WGS sequence"/>
</dbReference>
<evidence type="ECO:0000313" key="3">
    <source>
        <dbReference type="Proteomes" id="UP001302949"/>
    </source>
</evidence>
<dbReference type="EMBL" id="JAYFUM010000026">
    <property type="protein sequence ID" value="MEA5141307.1"/>
    <property type="molecule type" value="Genomic_DNA"/>
</dbReference>
<protein>
    <recommendedName>
        <fullName evidence="4">Signal transduction histidine kinase dimerisation/phosphoacceptor domain-containing protein</fullName>
    </recommendedName>
</protein>
<keyword evidence="1" id="KW-0175">Coiled coil</keyword>
<name>A0ABU5QFJ0_9BACT</name>
<evidence type="ECO:0000313" key="2">
    <source>
        <dbReference type="EMBL" id="MEA5141307.1"/>
    </source>
</evidence>